<dbReference type="Pfam" id="PF03772">
    <property type="entry name" value="Competence"/>
    <property type="match status" value="1"/>
</dbReference>
<feature type="transmembrane region" description="Helical" evidence="6">
    <location>
        <begin position="64"/>
        <end position="87"/>
    </location>
</feature>
<proteinExistence type="predicted"/>
<keyword evidence="3 6" id="KW-0812">Transmembrane</keyword>
<feature type="transmembrane region" description="Helical" evidence="6">
    <location>
        <begin position="281"/>
        <end position="307"/>
    </location>
</feature>
<evidence type="ECO:0000313" key="9">
    <source>
        <dbReference type="Proteomes" id="UP000565613"/>
    </source>
</evidence>
<protein>
    <submittedName>
        <fullName evidence="8">MBL fold metallo-hydrolase</fullName>
    </submittedName>
</protein>
<dbReference type="AlphaFoldDB" id="A0A7X9XZK3"/>
<accession>A0A7X9XZK3</accession>
<evidence type="ECO:0000256" key="3">
    <source>
        <dbReference type="ARBA" id="ARBA00022692"/>
    </source>
</evidence>
<dbReference type="Gene3D" id="3.60.15.10">
    <property type="entry name" value="Ribonuclease Z/Hydroxyacylglutathione hydrolase-like"/>
    <property type="match status" value="1"/>
</dbReference>
<evidence type="ECO:0000259" key="7">
    <source>
        <dbReference type="SMART" id="SM00849"/>
    </source>
</evidence>
<dbReference type="EMBL" id="JABAGR010000002">
    <property type="protein sequence ID" value="NMF25481.1"/>
    <property type="molecule type" value="Genomic_DNA"/>
</dbReference>
<dbReference type="InterPro" id="IPR036866">
    <property type="entry name" value="RibonucZ/Hydroxyglut_hydro"/>
</dbReference>
<dbReference type="RefSeq" id="WP_170103530.1">
    <property type="nucleotide sequence ID" value="NZ_JABAGR010000002.1"/>
</dbReference>
<feature type="transmembrane region" description="Helical" evidence="6">
    <location>
        <begin position="342"/>
        <end position="363"/>
    </location>
</feature>
<feature type="transmembrane region" description="Helical" evidence="6">
    <location>
        <begin position="237"/>
        <end position="261"/>
    </location>
</feature>
<dbReference type="InterPro" id="IPR035681">
    <property type="entry name" value="ComA-like_MBL"/>
</dbReference>
<keyword evidence="2" id="KW-1003">Cell membrane</keyword>
<feature type="transmembrane region" description="Helical" evidence="6">
    <location>
        <begin position="448"/>
        <end position="469"/>
    </location>
</feature>
<comment type="caution">
    <text evidence="8">The sequence shown here is derived from an EMBL/GenBank/DDBJ whole genome shotgun (WGS) entry which is preliminary data.</text>
</comment>
<dbReference type="NCBIfam" id="TIGR00360">
    <property type="entry name" value="ComEC_N-term"/>
    <property type="match status" value="1"/>
</dbReference>
<dbReference type="Proteomes" id="UP000565613">
    <property type="component" value="Unassembled WGS sequence"/>
</dbReference>
<feature type="transmembrane region" description="Helical" evidence="6">
    <location>
        <begin position="509"/>
        <end position="527"/>
    </location>
</feature>
<dbReference type="PANTHER" id="PTHR30619">
    <property type="entry name" value="DNA INTERNALIZATION/COMPETENCE PROTEIN COMEC/REC2"/>
    <property type="match status" value="1"/>
</dbReference>
<dbReference type="GO" id="GO:0016787">
    <property type="term" value="F:hydrolase activity"/>
    <property type="evidence" value="ECO:0007669"/>
    <property type="project" value="UniProtKB-KW"/>
</dbReference>
<evidence type="ECO:0000256" key="5">
    <source>
        <dbReference type="ARBA" id="ARBA00023136"/>
    </source>
</evidence>
<keyword evidence="8" id="KW-0378">Hydrolase</keyword>
<dbReference type="SUPFAM" id="SSF56281">
    <property type="entry name" value="Metallo-hydrolase/oxidoreductase"/>
    <property type="match status" value="1"/>
</dbReference>
<keyword evidence="5 6" id="KW-0472">Membrane</keyword>
<gene>
    <name evidence="8" type="ORF">HF885_03360</name>
</gene>
<dbReference type="InterPro" id="IPR052159">
    <property type="entry name" value="Competence_DNA_uptake"/>
</dbReference>
<dbReference type="InterPro" id="IPR004477">
    <property type="entry name" value="ComEC_N"/>
</dbReference>
<name>A0A7X9XZK3_9ACTN</name>
<evidence type="ECO:0000256" key="2">
    <source>
        <dbReference type="ARBA" id="ARBA00022475"/>
    </source>
</evidence>
<evidence type="ECO:0000313" key="8">
    <source>
        <dbReference type="EMBL" id="NMF25481.1"/>
    </source>
</evidence>
<sequence length="786" mass="82399">MSDHEWVPNRPCVPFSLYLLCACGAAAQVVLALRLRMGRPWAAVAACVTAMALAARGMGSASRATAAIARVVLAAGTCGICACLACAQVEVAEGTARALERSAVSSCELEVCADASLGTKGYRARAHVWRGGARLGDVWVRSEERYDMGTRIRAVGRFSRGTGEWRLMSERQGVCGTVNVVHALKVTPASGPRAWVNERRLVALAAMEPERSAARAILAGSVCGSKDAMARVGIDKVFAACGVAHLVAVSGGHIAIVGALVERLLGGTRLGPVPRTLVLLATTGLFVLFCGAPVSAVRSWLMCLVAFGSRLAGRRGHSLSAVCAVALGMVMVDPAVTGQVGFVLSVASVVGLCLLSPYFGYVLRQVVARPRLPARVPRPVRCAVDRGADFVRDTLSACLVAQFATAAITCSMFSQLSLVAPLANLALALPFTVMVGAGMTVACLAGTPLAAVPLVPCDVAGTAVSWLLGWMSRLPYACVAVSCDMVVAGMITVGVTAAILVWWPTVRRGPVLAVTGSLAAVSLCLLLRWRFFSPARVCVLDVGQGDAILVQQGAYAVLVDAGPDQAAAAELARLHVMHIDAVVVTHMHDDHFGGVGAVLGEVPCDAVFVARGVRGNIPDELREELERRGKEDVREVGVGDELEVGDFRLCVVWPEEPVDGSENADSIELALTYDDGPRTMSGLLTGDAEKDETAGALSAGRVGDVDFLKVGHHGSKVSVTPDEARELAPEVSVASAGAHNRYGHPSPECRYVLERAGSRFLCTMDVGTVTLEPGERGVRVFTERSP</sequence>
<feature type="transmembrane region" description="Helical" evidence="6">
    <location>
        <begin position="15"/>
        <end position="33"/>
    </location>
</feature>
<dbReference type="SMART" id="SM00849">
    <property type="entry name" value="Lactamase_B"/>
    <property type="match status" value="1"/>
</dbReference>
<evidence type="ECO:0000256" key="4">
    <source>
        <dbReference type="ARBA" id="ARBA00022989"/>
    </source>
</evidence>
<feature type="transmembrane region" description="Helical" evidence="6">
    <location>
        <begin position="319"/>
        <end position="336"/>
    </location>
</feature>
<feature type="transmembrane region" description="Helical" evidence="6">
    <location>
        <begin position="40"/>
        <end position="58"/>
    </location>
</feature>
<comment type="subcellular location">
    <subcellularLocation>
        <location evidence="1">Cell membrane</location>
        <topology evidence="1">Multi-pass membrane protein</topology>
    </subcellularLocation>
</comment>
<dbReference type="Pfam" id="PF00753">
    <property type="entry name" value="Lactamase_B"/>
    <property type="match status" value="1"/>
</dbReference>
<dbReference type="GO" id="GO:0005886">
    <property type="term" value="C:plasma membrane"/>
    <property type="evidence" value="ECO:0007669"/>
    <property type="project" value="UniProtKB-SubCell"/>
</dbReference>
<dbReference type="InterPro" id="IPR001279">
    <property type="entry name" value="Metallo-B-lactamas"/>
</dbReference>
<dbReference type="PANTHER" id="PTHR30619:SF7">
    <property type="entry name" value="BETA-LACTAMASE DOMAIN PROTEIN"/>
    <property type="match status" value="1"/>
</dbReference>
<keyword evidence="4 6" id="KW-1133">Transmembrane helix</keyword>
<reference evidence="8 9" key="1">
    <citation type="submission" date="2020-04" db="EMBL/GenBank/DDBJ databases">
        <authorList>
            <person name="Hitch T.C.A."/>
            <person name="Wylensek D."/>
            <person name="Clavel T."/>
        </authorList>
    </citation>
    <scope>NUCLEOTIDE SEQUENCE [LARGE SCALE GENOMIC DNA]</scope>
    <source>
        <strain evidence="8 9">105184</strain>
    </source>
</reference>
<dbReference type="CDD" id="cd07731">
    <property type="entry name" value="ComA-like_MBL-fold"/>
    <property type="match status" value="1"/>
</dbReference>
<evidence type="ECO:0000256" key="6">
    <source>
        <dbReference type="SAM" id="Phobius"/>
    </source>
</evidence>
<feature type="transmembrane region" description="Helical" evidence="6">
    <location>
        <begin position="422"/>
        <end position="442"/>
    </location>
</feature>
<feature type="domain" description="Metallo-beta-lactamase" evidence="7">
    <location>
        <begin position="544"/>
        <end position="739"/>
    </location>
</feature>
<organism evidence="8 9">
    <name type="scientific">Parafannyhessea umbonata</name>
    <dbReference type="NCBI Taxonomy" id="604330"/>
    <lineage>
        <taxon>Bacteria</taxon>
        <taxon>Bacillati</taxon>
        <taxon>Actinomycetota</taxon>
        <taxon>Coriobacteriia</taxon>
        <taxon>Coriobacteriales</taxon>
        <taxon>Atopobiaceae</taxon>
        <taxon>Parafannyhessea</taxon>
    </lineage>
</organism>
<feature type="transmembrane region" description="Helical" evidence="6">
    <location>
        <begin position="476"/>
        <end position="503"/>
    </location>
</feature>
<evidence type="ECO:0000256" key="1">
    <source>
        <dbReference type="ARBA" id="ARBA00004651"/>
    </source>
</evidence>